<evidence type="ECO:0000313" key="5">
    <source>
        <dbReference type="EMBL" id="MBB6068550.1"/>
    </source>
</evidence>
<keyword evidence="2" id="KW-0238">DNA-binding</keyword>
<dbReference type="InterPro" id="IPR036390">
    <property type="entry name" value="WH_DNA-bd_sf"/>
</dbReference>
<sequence length="131" mass="14346">MQISINTADPRPIYVQIMDEVRRAIVLGSLRPEDPLPSVRHLSSDLRVNPNTVAQAYRELERAGTVYVRRGQGTFVAQTGAGEAERRDMVRGVAERALVEAHRSGVSAQELIEAIREAAASRELPTLAGQS</sequence>
<evidence type="ECO:0000256" key="3">
    <source>
        <dbReference type="ARBA" id="ARBA00023163"/>
    </source>
</evidence>
<comment type="caution">
    <text evidence="5">The sequence shown here is derived from an EMBL/GenBank/DDBJ whole genome shotgun (WGS) entry which is preliminary data.</text>
</comment>
<organism evidence="5 6">
    <name type="scientific">Longimicrobium terrae</name>
    <dbReference type="NCBI Taxonomy" id="1639882"/>
    <lineage>
        <taxon>Bacteria</taxon>
        <taxon>Pseudomonadati</taxon>
        <taxon>Gemmatimonadota</taxon>
        <taxon>Longimicrobiia</taxon>
        <taxon>Longimicrobiales</taxon>
        <taxon>Longimicrobiaceae</taxon>
        <taxon>Longimicrobium</taxon>
    </lineage>
</organism>
<gene>
    <name evidence="5" type="ORF">HNQ61_000161</name>
</gene>
<dbReference type="CDD" id="cd07377">
    <property type="entry name" value="WHTH_GntR"/>
    <property type="match status" value="1"/>
</dbReference>
<reference evidence="5 6" key="1">
    <citation type="submission" date="2020-08" db="EMBL/GenBank/DDBJ databases">
        <title>Genomic Encyclopedia of Type Strains, Phase IV (KMG-IV): sequencing the most valuable type-strain genomes for metagenomic binning, comparative biology and taxonomic classification.</title>
        <authorList>
            <person name="Goeker M."/>
        </authorList>
    </citation>
    <scope>NUCLEOTIDE SEQUENCE [LARGE SCALE GENOMIC DNA]</scope>
    <source>
        <strain evidence="5 6">DSM 29007</strain>
    </source>
</reference>
<evidence type="ECO:0000313" key="6">
    <source>
        <dbReference type="Proteomes" id="UP000582837"/>
    </source>
</evidence>
<dbReference type="GO" id="GO:0003700">
    <property type="term" value="F:DNA-binding transcription factor activity"/>
    <property type="evidence" value="ECO:0007669"/>
    <property type="project" value="InterPro"/>
</dbReference>
<accession>A0A841GNT6</accession>
<evidence type="ECO:0000259" key="4">
    <source>
        <dbReference type="PROSITE" id="PS50949"/>
    </source>
</evidence>
<dbReference type="PROSITE" id="PS50949">
    <property type="entry name" value="HTH_GNTR"/>
    <property type="match status" value="1"/>
</dbReference>
<dbReference type="SUPFAM" id="SSF46785">
    <property type="entry name" value="Winged helix' DNA-binding domain"/>
    <property type="match status" value="1"/>
</dbReference>
<keyword evidence="6" id="KW-1185">Reference proteome</keyword>
<dbReference type="PANTHER" id="PTHR38445">
    <property type="entry name" value="HTH-TYPE TRANSCRIPTIONAL REPRESSOR YTRA"/>
    <property type="match status" value="1"/>
</dbReference>
<dbReference type="Proteomes" id="UP000582837">
    <property type="component" value="Unassembled WGS sequence"/>
</dbReference>
<dbReference type="AlphaFoldDB" id="A0A841GNT6"/>
<protein>
    <submittedName>
        <fullName evidence="5">GntR family transcriptional regulator</fullName>
    </submittedName>
</protein>
<dbReference type="PANTHER" id="PTHR38445:SF9">
    <property type="entry name" value="HTH-TYPE TRANSCRIPTIONAL REPRESSOR YTRA"/>
    <property type="match status" value="1"/>
</dbReference>
<proteinExistence type="predicted"/>
<keyword evidence="3" id="KW-0804">Transcription</keyword>
<dbReference type="InterPro" id="IPR000524">
    <property type="entry name" value="Tscrpt_reg_HTH_GntR"/>
</dbReference>
<dbReference type="GO" id="GO:0003677">
    <property type="term" value="F:DNA binding"/>
    <property type="evidence" value="ECO:0007669"/>
    <property type="project" value="UniProtKB-KW"/>
</dbReference>
<dbReference type="Gene3D" id="1.10.10.10">
    <property type="entry name" value="Winged helix-like DNA-binding domain superfamily/Winged helix DNA-binding domain"/>
    <property type="match status" value="1"/>
</dbReference>
<name>A0A841GNT6_9BACT</name>
<keyword evidence="1" id="KW-0805">Transcription regulation</keyword>
<feature type="domain" description="HTH gntR-type" evidence="4">
    <location>
        <begin position="11"/>
        <end position="79"/>
    </location>
</feature>
<evidence type="ECO:0000256" key="2">
    <source>
        <dbReference type="ARBA" id="ARBA00023125"/>
    </source>
</evidence>
<dbReference type="RefSeq" id="WP_170030733.1">
    <property type="nucleotide sequence ID" value="NZ_JABDTL010000001.1"/>
</dbReference>
<dbReference type="EMBL" id="JACHIA010000001">
    <property type="protein sequence ID" value="MBB6068550.1"/>
    <property type="molecule type" value="Genomic_DNA"/>
</dbReference>
<dbReference type="SMART" id="SM00345">
    <property type="entry name" value="HTH_GNTR"/>
    <property type="match status" value="1"/>
</dbReference>
<dbReference type="InterPro" id="IPR036388">
    <property type="entry name" value="WH-like_DNA-bd_sf"/>
</dbReference>
<evidence type="ECO:0000256" key="1">
    <source>
        <dbReference type="ARBA" id="ARBA00023015"/>
    </source>
</evidence>
<dbReference type="Pfam" id="PF00392">
    <property type="entry name" value="GntR"/>
    <property type="match status" value="1"/>
</dbReference>